<evidence type="ECO:0000256" key="6">
    <source>
        <dbReference type="ARBA" id="ARBA00022454"/>
    </source>
</evidence>
<protein>
    <recommendedName>
        <fullName evidence="5">DASH complex subunit DAD1</fullName>
    </recommendedName>
    <alternativeName>
        <fullName evidence="16">Outer kinetochore protein DAD1</fullName>
    </alternativeName>
</protein>
<dbReference type="GO" id="GO:0005876">
    <property type="term" value="C:spindle microtubule"/>
    <property type="evidence" value="ECO:0007669"/>
    <property type="project" value="TreeGrafter"/>
</dbReference>
<keyword evidence="8" id="KW-0132">Cell division</keyword>
<keyword evidence="11" id="KW-0995">Kinetochore</keyword>
<dbReference type="InParanoid" id="J0DCY6"/>
<evidence type="ECO:0000256" key="9">
    <source>
        <dbReference type="ARBA" id="ARBA00022701"/>
    </source>
</evidence>
<feature type="region of interest" description="Disordered" evidence="17">
    <location>
        <begin position="76"/>
        <end position="96"/>
    </location>
</feature>
<evidence type="ECO:0000256" key="2">
    <source>
        <dbReference type="ARBA" id="ARBA00004186"/>
    </source>
</evidence>
<evidence type="ECO:0000256" key="14">
    <source>
        <dbReference type="ARBA" id="ARBA00023306"/>
    </source>
</evidence>
<dbReference type="PANTHER" id="PTHR28025">
    <property type="entry name" value="DASH COMPLEX SUBUNIT DAD1"/>
    <property type="match status" value="1"/>
</dbReference>
<dbReference type="eggNOG" id="ENOG502SBWQ">
    <property type="taxonomic scope" value="Eukaryota"/>
</dbReference>
<dbReference type="EMBL" id="JH687798">
    <property type="protein sequence ID" value="EJD40911.1"/>
    <property type="molecule type" value="Genomic_DNA"/>
</dbReference>
<keyword evidence="15" id="KW-0137">Centromere</keyword>
<gene>
    <name evidence="18" type="ORF">AURDEDRAFT_170103</name>
</gene>
<dbReference type="KEGG" id="adl:AURDEDRAFT_170103"/>
<dbReference type="OrthoDB" id="5566853at2759"/>
<evidence type="ECO:0000256" key="13">
    <source>
        <dbReference type="ARBA" id="ARBA00023242"/>
    </source>
</evidence>
<keyword evidence="6" id="KW-0158">Chromosome</keyword>
<keyword evidence="19" id="KW-1185">Reference proteome</keyword>
<sequence>MSVSAPPDQPSFFDQEISRLTLEIAMGFEELLTNNNLLNRKLEEVSGMKKEFATIADLWESFHEVMRDLKPEIDLREGEGVPGTGGHIVATRGSTS</sequence>
<keyword evidence="7" id="KW-0963">Cytoplasm</keyword>
<reference evidence="19" key="1">
    <citation type="journal article" date="2012" name="Science">
        <title>The Paleozoic origin of enzymatic lignin decomposition reconstructed from 31 fungal genomes.</title>
        <authorList>
            <person name="Floudas D."/>
            <person name="Binder M."/>
            <person name="Riley R."/>
            <person name="Barry K."/>
            <person name="Blanchette R.A."/>
            <person name="Henrissat B."/>
            <person name="Martinez A.T."/>
            <person name="Otillar R."/>
            <person name="Spatafora J.W."/>
            <person name="Yadav J.S."/>
            <person name="Aerts A."/>
            <person name="Benoit I."/>
            <person name="Boyd A."/>
            <person name="Carlson A."/>
            <person name="Copeland A."/>
            <person name="Coutinho P.M."/>
            <person name="de Vries R.P."/>
            <person name="Ferreira P."/>
            <person name="Findley K."/>
            <person name="Foster B."/>
            <person name="Gaskell J."/>
            <person name="Glotzer D."/>
            <person name="Gorecki P."/>
            <person name="Heitman J."/>
            <person name="Hesse C."/>
            <person name="Hori C."/>
            <person name="Igarashi K."/>
            <person name="Jurgens J.A."/>
            <person name="Kallen N."/>
            <person name="Kersten P."/>
            <person name="Kohler A."/>
            <person name="Kuees U."/>
            <person name="Kumar T.K.A."/>
            <person name="Kuo A."/>
            <person name="LaButti K."/>
            <person name="Larrondo L.F."/>
            <person name="Lindquist E."/>
            <person name="Ling A."/>
            <person name="Lombard V."/>
            <person name="Lucas S."/>
            <person name="Lundell T."/>
            <person name="Martin R."/>
            <person name="McLaughlin D.J."/>
            <person name="Morgenstern I."/>
            <person name="Morin E."/>
            <person name="Murat C."/>
            <person name="Nagy L.G."/>
            <person name="Nolan M."/>
            <person name="Ohm R.A."/>
            <person name="Patyshakuliyeva A."/>
            <person name="Rokas A."/>
            <person name="Ruiz-Duenas F.J."/>
            <person name="Sabat G."/>
            <person name="Salamov A."/>
            <person name="Samejima M."/>
            <person name="Schmutz J."/>
            <person name="Slot J.C."/>
            <person name="St John F."/>
            <person name="Stenlid J."/>
            <person name="Sun H."/>
            <person name="Sun S."/>
            <person name="Syed K."/>
            <person name="Tsang A."/>
            <person name="Wiebenga A."/>
            <person name="Young D."/>
            <person name="Pisabarro A."/>
            <person name="Eastwood D.C."/>
            <person name="Martin F."/>
            <person name="Cullen D."/>
            <person name="Grigoriev I.V."/>
            <person name="Hibbett D.S."/>
        </authorList>
    </citation>
    <scope>NUCLEOTIDE SEQUENCE [LARGE SCALE GENOMIC DNA]</scope>
    <source>
        <strain evidence="19">TFB10046</strain>
    </source>
</reference>
<evidence type="ECO:0000256" key="11">
    <source>
        <dbReference type="ARBA" id="ARBA00022838"/>
    </source>
</evidence>
<evidence type="ECO:0000256" key="8">
    <source>
        <dbReference type="ARBA" id="ARBA00022618"/>
    </source>
</evidence>
<accession>J0DCY6</accession>
<dbReference type="GO" id="GO:0051301">
    <property type="term" value="P:cell division"/>
    <property type="evidence" value="ECO:0007669"/>
    <property type="project" value="UniProtKB-KW"/>
</dbReference>
<keyword evidence="10" id="KW-0498">Mitosis</keyword>
<keyword evidence="14" id="KW-0131">Cell cycle</keyword>
<evidence type="ECO:0000256" key="1">
    <source>
        <dbReference type="ARBA" id="ARBA00004123"/>
    </source>
</evidence>
<dbReference type="Pfam" id="PF08649">
    <property type="entry name" value="DASH_Dad1"/>
    <property type="match status" value="1"/>
</dbReference>
<dbReference type="Proteomes" id="UP000006514">
    <property type="component" value="Unassembled WGS sequence"/>
</dbReference>
<dbReference type="AlphaFoldDB" id="J0DCY6"/>
<evidence type="ECO:0000256" key="17">
    <source>
        <dbReference type="SAM" id="MobiDB-lite"/>
    </source>
</evidence>
<organism evidence="18 19">
    <name type="scientific">Auricularia subglabra (strain TFB-10046 / SS5)</name>
    <name type="common">White-rot fungus</name>
    <name type="synonym">Auricularia delicata (strain TFB10046)</name>
    <dbReference type="NCBI Taxonomy" id="717982"/>
    <lineage>
        <taxon>Eukaryota</taxon>
        <taxon>Fungi</taxon>
        <taxon>Dikarya</taxon>
        <taxon>Basidiomycota</taxon>
        <taxon>Agaricomycotina</taxon>
        <taxon>Agaricomycetes</taxon>
        <taxon>Auriculariales</taxon>
        <taxon>Auriculariaceae</taxon>
        <taxon>Auricularia</taxon>
    </lineage>
</organism>
<evidence type="ECO:0000256" key="10">
    <source>
        <dbReference type="ARBA" id="ARBA00022776"/>
    </source>
</evidence>
<evidence type="ECO:0000256" key="12">
    <source>
        <dbReference type="ARBA" id="ARBA00023212"/>
    </source>
</evidence>
<dbReference type="GO" id="GO:0051010">
    <property type="term" value="F:microtubule plus-end binding"/>
    <property type="evidence" value="ECO:0007669"/>
    <property type="project" value="TreeGrafter"/>
</dbReference>
<dbReference type="OMA" id="MTREYET"/>
<keyword evidence="13" id="KW-0539">Nucleus</keyword>
<evidence type="ECO:0000256" key="7">
    <source>
        <dbReference type="ARBA" id="ARBA00022490"/>
    </source>
</evidence>
<dbReference type="PANTHER" id="PTHR28025:SF1">
    <property type="entry name" value="DASH COMPLEX SUBUNIT DAD1"/>
    <property type="match status" value="1"/>
</dbReference>
<evidence type="ECO:0000256" key="4">
    <source>
        <dbReference type="ARBA" id="ARBA00010146"/>
    </source>
</evidence>
<dbReference type="GO" id="GO:0072686">
    <property type="term" value="C:mitotic spindle"/>
    <property type="evidence" value="ECO:0007669"/>
    <property type="project" value="InterPro"/>
</dbReference>
<dbReference type="GO" id="GO:0044732">
    <property type="term" value="C:mitotic spindle pole body"/>
    <property type="evidence" value="ECO:0007669"/>
    <property type="project" value="TreeGrafter"/>
</dbReference>
<evidence type="ECO:0000256" key="5">
    <source>
        <dbReference type="ARBA" id="ARBA00020261"/>
    </source>
</evidence>
<keyword evidence="9" id="KW-0493">Microtubule</keyword>
<proteinExistence type="inferred from homology"/>
<comment type="similarity">
    <text evidence="4">Belongs to the DASH complex DAD1 family.</text>
</comment>
<comment type="subcellular location">
    <subcellularLocation>
        <location evidence="3">Chromosome</location>
        <location evidence="3">Centromere</location>
        <location evidence="3">Kinetochore</location>
    </subcellularLocation>
    <subcellularLocation>
        <location evidence="2">Cytoplasm</location>
        <location evidence="2">Cytoskeleton</location>
        <location evidence="2">Spindle</location>
    </subcellularLocation>
    <subcellularLocation>
        <location evidence="1">Nucleus</location>
    </subcellularLocation>
</comment>
<evidence type="ECO:0000256" key="16">
    <source>
        <dbReference type="ARBA" id="ARBA00030566"/>
    </source>
</evidence>
<dbReference type="GO" id="GO:0042729">
    <property type="term" value="C:DASH complex"/>
    <property type="evidence" value="ECO:0007669"/>
    <property type="project" value="InterPro"/>
</dbReference>
<evidence type="ECO:0000256" key="15">
    <source>
        <dbReference type="ARBA" id="ARBA00023328"/>
    </source>
</evidence>
<evidence type="ECO:0000256" key="3">
    <source>
        <dbReference type="ARBA" id="ARBA00004629"/>
    </source>
</evidence>
<name>J0DCY6_AURST</name>
<keyword evidence="12" id="KW-0206">Cytoskeleton</keyword>
<dbReference type="InterPro" id="IPR013958">
    <property type="entry name" value="DASH_Dad1"/>
</dbReference>
<evidence type="ECO:0000313" key="19">
    <source>
        <dbReference type="Proteomes" id="UP000006514"/>
    </source>
</evidence>
<evidence type="ECO:0000313" key="18">
    <source>
        <dbReference type="EMBL" id="EJD40911.1"/>
    </source>
</evidence>